<proteinExistence type="predicted"/>
<protein>
    <recommendedName>
        <fullName evidence="3">Molecular chaperone</fullName>
    </recommendedName>
</protein>
<evidence type="ECO:0008006" key="3">
    <source>
        <dbReference type="Google" id="ProtNLM"/>
    </source>
</evidence>
<reference evidence="1 2" key="1">
    <citation type="submission" date="2018-08" db="EMBL/GenBank/DDBJ databases">
        <title>Vibrio harveyi strains pathogenic to white snook Centropomus viridis Lockington (1877) and potential probiotic bacteria.</title>
        <authorList>
            <person name="Soto-Rodriguez S."/>
            <person name="Gomez-Gil B."/>
            <person name="Lozano-Olvera R."/>
        </authorList>
    </citation>
    <scope>NUCLEOTIDE SEQUENCE [LARGE SCALE GENOMIC DNA]</scope>
    <source>
        <strain evidence="1 2">CAIM 1508</strain>
    </source>
</reference>
<dbReference type="InterPro" id="IPR008962">
    <property type="entry name" value="PapD-like_sf"/>
</dbReference>
<evidence type="ECO:0000313" key="2">
    <source>
        <dbReference type="Proteomes" id="UP000253437"/>
    </source>
</evidence>
<comment type="caution">
    <text evidence="1">The sequence shown here is derived from an EMBL/GenBank/DDBJ whole genome shotgun (WGS) entry which is preliminary data.</text>
</comment>
<feature type="non-terminal residue" evidence="1">
    <location>
        <position position="235"/>
    </location>
</feature>
<gene>
    <name evidence="1" type="ORF">DS957_029565</name>
</gene>
<organism evidence="1 2">
    <name type="scientific">Vibrio harveyi</name>
    <name type="common">Beneckea harveyi</name>
    <dbReference type="NCBI Taxonomy" id="669"/>
    <lineage>
        <taxon>Bacteria</taxon>
        <taxon>Pseudomonadati</taxon>
        <taxon>Pseudomonadota</taxon>
        <taxon>Gammaproteobacteria</taxon>
        <taxon>Vibrionales</taxon>
        <taxon>Vibrionaceae</taxon>
        <taxon>Vibrio</taxon>
    </lineage>
</organism>
<sequence length="235" mass="26670">MNNFLKVTIVFFVYFGSTANASIKINSMIAFAENNTTEFTITNDDDYRQFINVQIREIKISEQGKLVKIPYTRENIDVWSVSSTPARGIVEPNAMKVFRVKYEPLSSHDDNRDKIYQVSFIPTPYLGEGESLNNSVQIAVGFSPFFIVPSKTDQPLSYEVRHNGKAITIHNSGKSYIRAAFEGCENDVLKREADACKKTAYILSGRQVDISLPESMQKGLTVKLSTHNFKYEHEF</sequence>
<dbReference type="Gene3D" id="2.60.40.10">
    <property type="entry name" value="Immunoglobulins"/>
    <property type="match status" value="1"/>
</dbReference>
<dbReference type="AlphaFoldDB" id="A0A8B3DCU4"/>
<dbReference type="EMBL" id="QOUW02000357">
    <property type="protein sequence ID" value="RIV97147.1"/>
    <property type="molecule type" value="Genomic_DNA"/>
</dbReference>
<name>A0A8B3DCU4_VIBHA</name>
<dbReference type="InterPro" id="IPR013783">
    <property type="entry name" value="Ig-like_fold"/>
</dbReference>
<dbReference type="SUPFAM" id="SSF49354">
    <property type="entry name" value="PapD-like"/>
    <property type="match status" value="1"/>
</dbReference>
<evidence type="ECO:0000313" key="1">
    <source>
        <dbReference type="EMBL" id="RIV97147.1"/>
    </source>
</evidence>
<accession>A0A8B3DCU4</accession>
<dbReference type="Proteomes" id="UP000253437">
    <property type="component" value="Unassembled WGS sequence"/>
</dbReference>